<keyword evidence="2" id="KW-1185">Reference proteome</keyword>
<gene>
    <name evidence="1" type="ORF">ASNO1_03110</name>
</gene>
<organism evidence="1 2">
    <name type="scientific">Corallococcus caeni</name>
    <dbReference type="NCBI Taxonomy" id="3082388"/>
    <lineage>
        <taxon>Bacteria</taxon>
        <taxon>Pseudomonadati</taxon>
        <taxon>Myxococcota</taxon>
        <taxon>Myxococcia</taxon>
        <taxon>Myxococcales</taxon>
        <taxon>Cystobacterineae</taxon>
        <taxon>Myxococcaceae</taxon>
        <taxon>Corallococcus</taxon>
    </lineage>
</organism>
<accession>A0ABQ6QJ79</accession>
<name>A0ABQ6QJ79_9BACT</name>
<dbReference type="Proteomes" id="UP001342631">
    <property type="component" value="Unassembled WGS sequence"/>
</dbReference>
<dbReference type="EMBL" id="BTTX01000001">
    <property type="protein sequence ID" value="GMU04059.1"/>
    <property type="molecule type" value="Genomic_DNA"/>
</dbReference>
<reference evidence="1 2" key="1">
    <citation type="journal article" date="2024" name="Arch. Microbiol.">
        <title>Corallococcus caeni sp. nov., a novel myxobacterium isolated from activated sludge.</title>
        <authorList>
            <person name="Tomita S."/>
            <person name="Nakai R."/>
            <person name="Kuroda K."/>
            <person name="Kurashita H."/>
            <person name="Hatamoto M."/>
            <person name="Yamaguchi T."/>
            <person name="Narihiro T."/>
        </authorList>
    </citation>
    <scope>NUCLEOTIDE SEQUENCE [LARGE SCALE GENOMIC DNA]</scope>
    <source>
        <strain evidence="1 2">NO1</strain>
    </source>
</reference>
<protein>
    <submittedName>
        <fullName evidence="1">Uncharacterized protein</fullName>
    </submittedName>
</protein>
<comment type="caution">
    <text evidence="1">The sequence shown here is derived from an EMBL/GenBank/DDBJ whole genome shotgun (WGS) entry which is preliminary data.</text>
</comment>
<proteinExistence type="predicted"/>
<evidence type="ECO:0000313" key="1">
    <source>
        <dbReference type="EMBL" id="GMU04059.1"/>
    </source>
</evidence>
<evidence type="ECO:0000313" key="2">
    <source>
        <dbReference type="Proteomes" id="UP001342631"/>
    </source>
</evidence>
<sequence length="197" mass="21968">MTSKEVNALFPEATPIGGGALLLKTTIARLPASVMLGFLDDRFVAVDVSFNGVDDVRERHALLRDLLTRKYGEPVRVRDTAEEALRRAGEYRTVTEVAVTLGQAGISASGWPEASPSKVQVEMRVEGPSEELLGAVRDAQRDFKVWNQWRTVESRVKLLGSKSPVSSSIFIEYESVRYSAEIARARELDRQRMMKDL</sequence>